<proteinExistence type="inferred from homology"/>
<name>A0A381XPF1_9ZZZZ</name>
<evidence type="ECO:0000259" key="8">
    <source>
        <dbReference type="PROSITE" id="PS50928"/>
    </source>
</evidence>
<comment type="similarity">
    <text evidence="2">Belongs to the binding-protein-dependent transport system permease family. HisMQ subfamily.</text>
</comment>
<organism evidence="9">
    <name type="scientific">marine metagenome</name>
    <dbReference type="NCBI Taxonomy" id="408172"/>
    <lineage>
        <taxon>unclassified sequences</taxon>
        <taxon>metagenomes</taxon>
        <taxon>ecological metagenomes</taxon>
    </lineage>
</organism>
<dbReference type="GO" id="GO:0005886">
    <property type="term" value="C:plasma membrane"/>
    <property type="evidence" value="ECO:0007669"/>
    <property type="project" value="TreeGrafter"/>
</dbReference>
<keyword evidence="5 7" id="KW-1133">Transmembrane helix</keyword>
<reference evidence="9" key="1">
    <citation type="submission" date="2018-05" db="EMBL/GenBank/DDBJ databases">
        <authorList>
            <person name="Lanie J.A."/>
            <person name="Ng W.-L."/>
            <person name="Kazmierczak K.M."/>
            <person name="Andrzejewski T.M."/>
            <person name="Davidsen T.M."/>
            <person name="Wayne K.J."/>
            <person name="Tettelin H."/>
            <person name="Glass J.I."/>
            <person name="Rusch D."/>
            <person name="Podicherti R."/>
            <person name="Tsui H.-C.T."/>
            <person name="Winkler M.E."/>
        </authorList>
    </citation>
    <scope>NUCLEOTIDE SEQUENCE</scope>
</reference>
<feature type="transmembrane region" description="Helical" evidence="7">
    <location>
        <begin position="188"/>
        <end position="206"/>
    </location>
</feature>
<dbReference type="InterPro" id="IPR000515">
    <property type="entry name" value="MetI-like"/>
</dbReference>
<dbReference type="PANTHER" id="PTHR30614">
    <property type="entry name" value="MEMBRANE COMPONENT OF AMINO ACID ABC TRANSPORTER"/>
    <property type="match status" value="1"/>
</dbReference>
<dbReference type="GO" id="GO:0055085">
    <property type="term" value="P:transmembrane transport"/>
    <property type="evidence" value="ECO:0007669"/>
    <property type="project" value="InterPro"/>
</dbReference>
<dbReference type="PROSITE" id="PS50928">
    <property type="entry name" value="ABC_TM1"/>
    <property type="match status" value="1"/>
</dbReference>
<feature type="domain" description="ABC transmembrane type-1" evidence="8">
    <location>
        <begin position="93"/>
        <end position="386"/>
    </location>
</feature>
<dbReference type="PANTHER" id="PTHR30614:SF37">
    <property type="entry name" value="AMINO-ACID ABC TRANSPORTER PERMEASE PROTEIN YHDX-RELATED"/>
    <property type="match status" value="1"/>
</dbReference>
<feature type="transmembrane region" description="Helical" evidence="7">
    <location>
        <begin position="138"/>
        <end position="156"/>
    </location>
</feature>
<sequence length="398" mass="44364">MNSRSVTAIQPNFLLRLWRKQEYRSVFIQIITMVVLFAVLGLIGKNVATNLEIAGKDFSFGFLNYPAGYDITFQPFIPYTPTDTHFDAAIIGILNTLLVAVSGVILASILGFTMGILRLSNNWLISRLVYVFLEFTRNVPILLHILFVHSIFLYVFPVPKRALSISDTFFFSNRGIQIPSPVFEDGFGYVWTVLLIAIAIVAVFVYRAKKIQDETGKIYPIFTISLAILFCLPLFTFFVSGAPLSWEIPVLKGFNFKGGTSIKPEYMALTFALSYYTSCFIAEIVRGGILAISHGQTEAADALGLSPNRTLQLVVIPQALRVIIPPLASQYLNLTKNSSLAIAIGYMDVVATIGGISLMQTGKEMETMIIVLLTYLFFSLIISGFMNWFNSRMSLVER</sequence>
<feature type="transmembrane region" description="Helical" evidence="7">
    <location>
        <begin position="266"/>
        <end position="285"/>
    </location>
</feature>
<keyword evidence="4" id="KW-0029">Amino-acid transport</keyword>
<keyword evidence="4" id="KW-0813">Transport</keyword>
<keyword evidence="6 7" id="KW-0472">Membrane</keyword>
<dbReference type="InterPro" id="IPR035906">
    <property type="entry name" value="MetI-like_sf"/>
</dbReference>
<feature type="transmembrane region" description="Helical" evidence="7">
    <location>
        <begin position="26"/>
        <end position="44"/>
    </location>
</feature>
<gene>
    <name evidence="9" type="ORF">METZ01_LOCUS119432</name>
</gene>
<dbReference type="Gene3D" id="1.10.3720.10">
    <property type="entry name" value="MetI-like"/>
    <property type="match status" value="1"/>
</dbReference>
<feature type="transmembrane region" description="Helical" evidence="7">
    <location>
        <begin position="88"/>
        <end position="117"/>
    </location>
</feature>
<evidence type="ECO:0000256" key="6">
    <source>
        <dbReference type="ARBA" id="ARBA00023136"/>
    </source>
</evidence>
<evidence type="ECO:0000256" key="4">
    <source>
        <dbReference type="ARBA" id="ARBA00022970"/>
    </source>
</evidence>
<accession>A0A381XPF1</accession>
<dbReference type="Pfam" id="PF00528">
    <property type="entry name" value="BPD_transp_1"/>
    <property type="match status" value="1"/>
</dbReference>
<dbReference type="SUPFAM" id="SSF161098">
    <property type="entry name" value="MetI-like"/>
    <property type="match status" value="2"/>
</dbReference>
<evidence type="ECO:0000256" key="7">
    <source>
        <dbReference type="SAM" id="Phobius"/>
    </source>
</evidence>
<keyword evidence="3 7" id="KW-0812">Transmembrane</keyword>
<evidence type="ECO:0000256" key="1">
    <source>
        <dbReference type="ARBA" id="ARBA00004141"/>
    </source>
</evidence>
<dbReference type="GO" id="GO:0006865">
    <property type="term" value="P:amino acid transport"/>
    <property type="evidence" value="ECO:0007669"/>
    <property type="project" value="UniProtKB-KW"/>
</dbReference>
<comment type="subcellular location">
    <subcellularLocation>
        <location evidence="1">Membrane</location>
        <topology evidence="1">Multi-pass membrane protein</topology>
    </subcellularLocation>
</comment>
<evidence type="ECO:0000256" key="5">
    <source>
        <dbReference type="ARBA" id="ARBA00022989"/>
    </source>
</evidence>
<evidence type="ECO:0000256" key="2">
    <source>
        <dbReference type="ARBA" id="ARBA00010072"/>
    </source>
</evidence>
<dbReference type="EMBL" id="UINC01015890">
    <property type="protein sequence ID" value="SVA66578.1"/>
    <property type="molecule type" value="Genomic_DNA"/>
</dbReference>
<dbReference type="AlphaFoldDB" id="A0A381XPF1"/>
<dbReference type="InterPro" id="IPR043429">
    <property type="entry name" value="ArtM/GltK/GlnP/TcyL/YhdX-like"/>
</dbReference>
<feature type="transmembrane region" description="Helical" evidence="7">
    <location>
        <begin position="367"/>
        <end position="389"/>
    </location>
</feature>
<protein>
    <recommendedName>
        <fullName evidence="8">ABC transmembrane type-1 domain-containing protein</fullName>
    </recommendedName>
</protein>
<feature type="transmembrane region" description="Helical" evidence="7">
    <location>
        <begin position="218"/>
        <end position="246"/>
    </location>
</feature>
<dbReference type="CDD" id="cd06261">
    <property type="entry name" value="TM_PBP2"/>
    <property type="match status" value="2"/>
</dbReference>
<evidence type="ECO:0000313" key="9">
    <source>
        <dbReference type="EMBL" id="SVA66578.1"/>
    </source>
</evidence>
<feature type="transmembrane region" description="Helical" evidence="7">
    <location>
        <begin position="340"/>
        <end position="361"/>
    </location>
</feature>
<evidence type="ECO:0000256" key="3">
    <source>
        <dbReference type="ARBA" id="ARBA00022692"/>
    </source>
</evidence>